<comment type="caution">
    <text evidence="1">The sequence shown here is derived from an EMBL/GenBank/DDBJ whole genome shotgun (WGS) entry which is preliminary data.</text>
</comment>
<dbReference type="RefSeq" id="WP_075126050.1">
    <property type="nucleotide sequence ID" value="NZ_MSIE01000022.1"/>
</dbReference>
<name>A0A1Q8CRK7_9PSEU</name>
<gene>
    <name evidence="1" type="ORF">BU204_13760</name>
</gene>
<dbReference type="EMBL" id="MSIE01000022">
    <property type="protein sequence ID" value="OLF16998.1"/>
    <property type="molecule type" value="Genomic_DNA"/>
</dbReference>
<dbReference type="SMART" id="SM00855">
    <property type="entry name" value="PGAM"/>
    <property type="match status" value="1"/>
</dbReference>
<reference evidence="1 2" key="1">
    <citation type="submission" date="2016-12" db="EMBL/GenBank/DDBJ databases">
        <title>The draft genome sequence of Actinophytocola sp. 11-183.</title>
        <authorList>
            <person name="Wang W."/>
            <person name="Yuan L."/>
        </authorList>
    </citation>
    <scope>NUCLEOTIDE SEQUENCE [LARGE SCALE GENOMIC DNA]</scope>
    <source>
        <strain evidence="1 2">11-183</strain>
    </source>
</reference>
<dbReference type="InterPro" id="IPR013078">
    <property type="entry name" value="His_Pase_superF_clade-1"/>
</dbReference>
<dbReference type="AlphaFoldDB" id="A0A1Q8CRK7"/>
<dbReference type="Gene3D" id="3.40.50.1240">
    <property type="entry name" value="Phosphoglycerate mutase-like"/>
    <property type="match status" value="1"/>
</dbReference>
<organism evidence="1 2">
    <name type="scientific">Actinophytocola xanthii</name>
    <dbReference type="NCBI Taxonomy" id="1912961"/>
    <lineage>
        <taxon>Bacteria</taxon>
        <taxon>Bacillati</taxon>
        <taxon>Actinomycetota</taxon>
        <taxon>Actinomycetes</taxon>
        <taxon>Pseudonocardiales</taxon>
        <taxon>Pseudonocardiaceae</taxon>
    </lineage>
</organism>
<dbReference type="OrthoDB" id="9810154at2"/>
<sequence>MQRALVVVRHAKSDWATGEPDHERPLNERGRRDAPALGRWLRDNVEDGIGLVVCSTATRARQTWRMAAAAFDPAPPARFEERVYGAEPTALMSVIDELDDEVATAALVGHNPGLSELVYLVTGQAVELRTSAVAMLTWAGPWADVWARRGSLVAHATPRG</sequence>
<evidence type="ECO:0000313" key="2">
    <source>
        <dbReference type="Proteomes" id="UP000185596"/>
    </source>
</evidence>
<dbReference type="InterPro" id="IPR029033">
    <property type="entry name" value="His_PPase_superfam"/>
</dbReference>
<proteinExistence type="predicted"/>
<evidence type="ECO:0000313" key="1">
    <source>
        <dbReference type="EMBL" id="OLF16998.1"/>
    </source>
</evidence>
<dbReference type="STRING" id="1912961.BU204_13760"/>
<keyword evidence="2" id="KW-1185">Reference proteome</keyword>
<dbReference type="PANTHER" id="PTHR47623:SF1">
    <property type="entry name" value="OS09G0287300 PROTEIN"/>
    <property type="match status" value="1"/>
</dbReference>
<dbReference type="CDD" id="cd07067">
    <property type="entry name" value="HP_PGM_like"/>
    <property type="match status" value="1"/>
</dbReference>
<accession>A0A1Q8CRK7</accession>
<dbReference type="PANTHER" id="PTHR47623">
    <property type="entry name" value="OS09G0287300 PROTEIN"/>
    <property type="match status" value="1"/>
</dbReference>
<dbReference type="Proteomes" id="UP000185596">
    <property type="component" value="Unassembled WGS sequence"/>
</dbReference>
<dbReference type="Pfam" id="PF00300">
    <property type="entry name" value="His_Phos_1"/>
    <property type="match status" value="1"/>
</dbReference>
<dbReference type="SUPFAM" id="SSF53254">
    <property type="entry name" value="Phosphoglycerate mutase-like"/>
    <property type="match status" value="1"/>
</dbReference>
<protein>
    <submittedName>
        <fullName evidence="1">Histidine phosphatase</fullName>
    </submittedName>
</protein>